<dbReference type="RefSeq" id="XP_016676217.1">
    <property type="nucleotide sequence ID" value="XM_016820728.1"/>
</dbReference>
<evidence type="ECO:0000313" key="1">
    <source>
        <dbReference type="Proteomes" id="UP000818029"/>
    </source>
</evidence>
<protein>
    <submittedName>
        <fullName evidence="2">Uncharacterized mitochondrial protein AtMg00310-like</fullName>
    </submittedName>
</protein>
<sequence length="107" mass="12262">MNCFLLPSTVCKELEVILARFWWQKKTGRRGLHWCAWKELSVPKEEGGMGFCDLSKFNIALLAKQGWRIMKNPSSLIVRVLRAKYFNGSNFLEAALGTNPSLVWKSI</sequence>
<dbReference type="GeneID" id="107895450"/>
<reference evidence="2" key="2">
    <citation type="submission" date="2025-08" db="UniProtKB">
        <authorList>
            <consortium name="RefSeq"/>
        </authorList>
    </citation>
    <scope>IDENTIFICATION</scope>
</reference>
<dbReference type="PANTHER" id="PTHR33116:SF86">
    <property type="entry name" value="REVERSE TRANSCRIPTASE DOMAIN-CONTAINING PROTEIN"/>
    <property type="match status" value="1"/>
</dbReference>
<dbReference type="PANTHER" id="PTHR33116">
    <property type="entry name" value="REVERSE TRANSCRIPTASE ZINC-BINDING DOMAIN-CONTAINING PROTEIN-RELATED-RELATED"/>
    <property type="match status" value="1"/>
</dbReference>
<accession>A0A1U8IDQ9</accession>
<proteinExistence type="predicted"/>
<keyword evidence="1" id="KW-1185">Reference proteome</keyword>
<gene>
    <name evidence="2" type="primary">LOC107895450</name>
</gene>
<dbReference type="KEGG" id="ghi:107895450"/>
<dbReference type="OrthoDB" id="998808at2759"/>
<name>A0A1U8IDQ9_GOSHI</name>
<dbReference type="PaxDb" id="3635-A0A1U8IDQ9"/>
<dbReference type="Proteomes" id="UP000818029">
    <property type="component" value="Chromosome A10"/>
</dbReference>
<reference evidence="1" key="1">
    <citation type="journal article" date="2020" name="Nat. Genet.">
        <title>Genomic diversifications of five Gossypium allopolyploid species and their impact on cotton improvement.</title>
        <authorList>
            <person name="Chen Z.J."/>
            <person name="Sreedasyam A."/>
            <person name="Ando A."/>
            <person name="Song Q."/>
            <person name="De Santiago L.M."/>
            <person name="Hulse-Kemp A.M."/>
            <person name="Ding M."/>
            <person name="Ye W."/>
            <person name="Kirkbride R.C."/>
            <person name="Jenkins J."/>
            <person name="Plott C."/>
            <person name="Lovell J."/>
            <person name="Lin Y.M."/>
            <person name="Vaughn R."/>
            <person name="Liu B."/>
            <person name="Simpson S."/>
            <person name="Scheffler B.E."/>
            <person name="Wen L."/>
            <person name="Saski C.A."/>
            <person name="Grover C.E."/>
            <person name="Hu G."/>
            <person name="Conover J.L."/>
            <person name="Carlson J.W."/>
            <person name="Shu S."/>
            <person name="Boston L.B."/>
            <person name="Williams M."/>
            <person name="Peterson D.G."/>
            <person name="McGee K."/>
            <person name="Jones D.C."/>
            <person name="Wendel J.F."/>
            <person name="Stelly D.M."/>
            <person name="Grimwood J."/>
            <person name="Schmutz J."/>
        </authorList>
    </citation>
    <scope>NUCLEOTIDE SEQUENCE [LARGE SCALE GENOMIC DNA]</scope>
    <source>
        <strain evidence="1">cv. TM-1</strain>
    </source>
</reference>
<dbReference type="STRING" id="3635.A0A1U8IDQ9"/>
<evidence type="ECO:0000313" key="2">
    <source>
        <dbReference type="RefSeq" id="XP_016676217.1"/>
    </source>
</evidence>
<organism evidence="1 2">
    <name type="scientific">Gossypium hirsutum</name>
    <name type="common">Upland cotton</name>
    <name type="synonym">Gossypium mexicanum</name>
    <dbReference type="NCBI Taxonomy" id="3635"/>
    <lineage>
        <taxon>Eukaryota</taxon>
        <taxon>Viridiplantae</taxon>
        <taxon>Streptophyta</taxon>
        <taxon>Embryophyta</taxon>
        <taxon>Tracheophyta</taxon>
        <taxon>Spermatophyta</taxon>
        <taxon>Magnoliopsida</taxon>
        <taxon>eudicotyledons</taxon>
        <taxon>Gunneridae</taxon>
        <taxon>Pentapetalae</taxon>
        <taxon>rosids</taxon>
        <taxon>malvids</taxon>
        <taxon>Malvales</taxon>
        <taxon>Malvaceae</taxon>
        <taxon>Malvoideae</taxon>
        <taxon>Gossypium</taxon>
    </lineage>
</organism>
<dbReference type="AlphaFoldDB" id="A0A1U8IDQ9"/>